<dbReference type="PROSITE" id="PS51257">
    <property type="entry name" value="PROKAR_LIPOPROTEIN"/>
    <property type="match status" value="1"/>
</dbReference>
<dbReference type="EMBL" id="RZNY01000013">
    <property type="protein sequence ID" value="RUT45257.1"/>
    <property type="molecule type" value="Genomic_DNA"/>
</dbReference>
<keyword evidence="2" id="KW-1185">Reference proteome</keyword>
<gene>
    <name evidence="1" type="ORF">EJP82_16400</name>
</gene>
<name>A0A3S1BMN8_9BACL</name>
<accession>A0A3S1BMN8</accession>
<evidence type="ECO:0000313" key="1">
    <source>
        <dbReference type="EMBL" id="RUT45257.1"/>
    </source>
</evidence>
<dbReference type="InterPro" id="IPR031841">
    <property type="entry name" value="Endopep_inhib"/>
</dbReference>
<reference evidence="1 2" key="1">
    <citation type="submission" date="2018-12" db="EMBL/GenBank/DDBJ databases">
        <authorList>
            <person name="Sun L."/>
            <person name="Chen Z."/>
        </authorList>
    </citation>
    <scope>NUCLEOTIDE SEQUENCE [LARGE SCALE GENOMIC DNA]</scope>
    <source>
        <strain evidence="1 2">DSM 15890</strain>
    </source>
</reference>
<dbReference type="AlphaFoldDB" id="A0A3S1BMN8"/>
<dbReference type="Proteomes" id="UP000279446">
    <property type="component" value="Unassembled WGS sequence"/>
</dbReference>
<dbReference type="OrthoDB" id="2667146at2"/>
<proteinExistence type="predicted"/>
<organism evidence="1 2">
    <name type="scientific">Paenibacillus anaericanus</name>
    <dbReference type="NCBI Taxonomy" id="170367"/>
    <lineage>
        <taxon>Bacteria</taxon>
        <taxon>Bacillati</taxon>
        <taxon>Bacillota</taxon>
        <taxon>Bacilli</taxon>
        <taxon>Bacillales</taxon>
        <taxon>Paenibacillaceae</taxon>
        <taxon>Paenibacillus</taxon>
    </lineage>
</organism>
<comment type="caution">
    <text evidence="1">The sequence shown here is derived from an EMBL/GenBank/DDBJ whole genome shotgun (WGS) entry which is preliminary data.</text>
</comment>
<dbReference type="Gene3D" id="3.10.450.420">
    <property type="match status" value="1"/>
</dbReference>
<dbReference type="InterPro" id="IPR053749">
    <property type="entry name" value="TA_system-associated_sf"/>
</dbReference>
<evidence type="ECO:0000313" key="2">
    <source>
        <dbReference type="Proteomes" id="UP000279446"/>
    </source>
</evidence>
<protein>
    <submittedName>
        <fullName evidence="1">Uncharacterized protein</fullName>
    </submittedName>
</protein>
<sequence length="515" mass="58101">MEIMKKLIVMLVIVCLMLTACKDKEVVSQQETLEDSQTTQLEHNNSAVQIPVITEADVLTIRKKANQVENDIFVSSDSWSCSENDEGKIAILHEPDTQFDIYYMCEKFNTKDKIINYLTTALTVMNAQEQIRSRTDSGLFAEINGAMGIAPWEGVDGTDWNTAKVIDFAIGDQSVDAVIQVFDAADDSYDTYEGHYIYENGWKEDTFNFMTTDEDTNVDREELVSIDTLKGTVKVPRGLLSFLNDLDDDKNNSLIQILSKDMDEDGNIEYVVSFGPDKEIYDTNYVIRDTQSNYQLLKPGIESGGYYIYDINLINLESSRQSYIYTGITNGAFLEGAGVYGISDSEVNQLYYGASATGSGEDLLEDGSNDGVFDKAVAYRHFSRFERISTSNWNGQSFDEPVDSYKNDESGFVYPKSTEDLIETYIEAVFLGAKEETDQMTSPEMVSDFDILSVFEDTSEFYYFMAFDDVEYKVIMADKETKIMTMTKENVVVQFTLIFDGGDQQWKISSIEGAS</sequence>
<dbReference type="Pfam" id="PF16800">
    <property type="entry name" value="Endopep_inhib"/>
    <property type="match status" value="1"/>
</dbReference>